<comment type="caution">
    <text evidence="3">The sequence shown here is derived from an EMBL/GenBank/DDBJ whole genome shotgun (WGS) entry which is preliminary data.</text>
</comment>
<feature type="compositionally biased region" description="Basic and acidic residues" evidence="1">
    <location>
        <begin position="53"/>
        <end position="92"/>
    </location>
</feature>
<feature type="compositionally biased region" description="Basic residues" evidence="1">
    <location>
        <begin position="42"/>
        <end position="52"/>
    </location>
</feature>
<keyword evidence="4" id="KW-1185">Reference proteome</keyword>
<dbReference type="GO" id="GO:0004843">
    <property type="term" value="F:cysteine-type deubiquitinase activity"/>
    <property type="evidence" value="ECO:0007669"/>
    <property type="project" value="TreeGrafter"/>
</dbReference>
<dbReference type="PANTHER" id="PTHR12419:SF10">
    <property type="entry name" value="DEUBIQUITINASE OTUD6B"/>
    <property type="match status" value="1"/>
</dbReference>
<protein>
    <recommendedName>
        <fullName evidence="2">OTU domain-containing protein</fullName>
    </recommendedName>
</protein>
<dbReference type="PANTHER" id="PTHR12419">
    <property type="entry name" value="OTU DOMAIN CONTAINING PROTEIN"/>
    <property type="match status" value="1"/>
</dbReference>
<evidence type="ECO:0000256" key="1">
    <source>
        <dbReference type="SAM" id="MobiDB-lite"/>
    </source>
</evidence>
<name>A0AA36G225_9BILA</name>
<dbReference type="InterPro" id="IPR003323">
    <property type="entry name" value="OTU_dom"/>
</dbReference>
<dbReference type="Pfam" id="PF02338">
    <property type="entry name" value="OTU"/>
    <property type="match status" value="1"/>
</dbReference>
<gene>
    <name evidence="3" type="ORF">MSPICULIGERA_LOCUS14937</name>
</gene>
<dbReference type="Proteomes" id="UP001177023">
    <property type="component" value="Unassembled WGS sequence"/>
</dbReference>
<feature type="compositionally biased region" description="Basic and acidic residues" evidence="1">
    <location>
        <begin position="108"/>
        <end position="135"/>
    </location>
</feature>
<proteinExistence type="predicted"/>
<dbReference type="EMBL" id="CATQJA010002645">
    <property type="protein sequence ID" value="CAJ0576647.1"/>
    <property type="molecule type" value="Genomic_DNA"/>
</dbReference>
<dbReference type="SUPFAM" id="SSF54001">
    <property type="entry name" value="Cysteine proteinases"/>
    <property type="match status" value="1"/>
</dbReference>
<evidence type="ECO:0000313" key="4">
    <source>
        <dbReference type="Proteomes" id="UP001177023"/>
    </source>
</evidence>
<dbReference type="InterPro" id="IPR050704">
    <property type="entry name" value="Peptidase_C85-like"/>
</dbReference>
<dbReference type="InterPro" id="IPR038765">
    <property type="entry name" value="Papain-like_cys_pep_sf"/>
</dbReference>
<accession>A0AA36G225</accession>
<feature type="region of interest" description="Disordered" evidence="1">
    <location>
        <begin position="1"/>
        <end position="150"/>
    </location>
</feature>
<dbReference type="Gene3D" id="3.90.70.80">
    <property type="match status" value="1"/>
</dbReference>
<organism evidence="3 4">
    <name type="scientific">Mesorhabditis spiculigera</name>
    <dbReference type="NCBI Taxonomy" id="96644"/>
    <lineage>
        <taxon>Eukaryota</taxon>
        <taxon>Metazoa</taxon>
        <taxon>Ecdysozoa</taxon>
        <taxon>Nematoda</taxon>
        <taxon>Chromadorea</taxon>
        <taxon>Rhabditida</taxon>
        <taxon>Rhabditina</taxon>
        <taxon>Rhabditomorpha</taxon>
        <taxon>Rhabditoidea</taxon>
        <taxon>Rhabditidae</taxon>
        <taxon>Mesorhabditinae</taxon>
        <taxon>Mesorhabditis</taxon>
    </lineage>
</organism>
<evidence type="ECO:0000313" key="3">
    <source>
        <dbReference type="EMBL" id="CAJ0576647.1"/>
    </source>
</evidence>
<dbReference type="AlphaFoldDB" id="A0AA36G225"/>
<feature type="domain" description="OTU" evidence="2">
    <location>
        <begin position="168"/>
        <end position="304"/>
    </location>
</feature>
<dbReference type="GO" id="GO:0016579">
    <property type="term" value="P:protein deubiquitination"/>
    <property type="evidence" value="ECO:0007669"/>
    <property type="project" value="TreeGrafter"/>
</dbReference>
<sequence>MTAAEIEASANGSGDEGDSPLEILHARHRQEKKDLKETIQNLRKKAKGGNKKQQKEANEQADSMEKAMKERHEKEVNELKMSELTVGDKTEEASPSAKAADDEVAGEEGPKFYREANKKSKAMLRREKKDEDARRATAAAKEDEENAKNTLKTKEWESMHRILAEKNLASVQIPSDGDCLFGALADQLSRNGKQGLTGKALRKQAAEYLRKHESDFIFFLDEEELGNGKTYAQYCDRVEKDSSLWGGEVEINALAQAIPLEIEVLHADGQVLKFGEGSSDKPAIITYHRHAISLGAHYNSTMSVK</sequence>
<reference evidence="3" key="1">
    <citation type="submission" date="2023-06" db="EMBL/GenBank/DDBJ databases">
        <authorList>
            <person name="Delattre M."/>
        </authorList>
    </citation>
    <scope>NUCLEOTIDE SEQUENCE</scope>
    <source>
        <strain evidence="3">AF72</strain>
    </source>
</reference>
<evidence type="ECO:0000259" key="2">
    <source>
        <dbReference type="PROSITE" id="PS50802"/>
    </source>
</evidence>
<feature type="non-terminal residue" evidence="3">
    <location>
        <position position="305"/>
    </location>
</feature>
<dbReference type="PROSITE" id="PS50802">
    <property type="entry name" value="OTU"/>
    <property type="match status" value="1"/>
</dbReference>